<feature type="compositionally biased region" description="Polar residues" evidence="1">
    <location>
        <begin position="48"/>
        <end position="59"/>
    </location>
</feature>
<feature type="compositionally biased region" description="Polar residues" evidence="1">
    <location>
        <begin position="97"/>
        <end position="113"/>
    </location>
</feature>
<organism evidence="2 3">
    <name type="scientific">Araneus ventricosus</name>
    <name type="common">Orbweaver spider</name>
    <name type="synonym">Epeira ventricosa</name>
    <dbReference type="NCBI Taxonomy" id="182803"/>
    <lineage>
        <taxon>Eukaryota</taxon>
        <taxon>Metazoa</taxon>
        <taxon>Ecdysozoa</taxon>
        <taxon>Arthropoda</taxon>
        <taxon>Chelicerata</taxon>
        <taxon>Arachnida</taxon>
        <taxon>Araneae</taxon>
        <taxon>Araneomorphae</taxon>
        <taxon>Entelegynae</taxon>
        <taxon>Araneoidea</taxon>
        <taxon>Araneidae</taxon>
        <taxon>Araneus</taxon>
    </lineage>
</organism>
<name>A0A4Y2U693_ARAVE</name>
<feature type="region of interest" description="Disordered" evidence="1">
    <location>
        <begin position="97"/>
        <end position="171"/>
    </location>
</feature>
<protein>
    <submittedName>
        <fullName evidence="2">Uncharacterized protein</fullName>
    </submittedName>
</protein>
<dbReference type="Proteomes" id="UP000499080">
    <property type="component" value="Unassembled WGS sequence"/>
</dbReference>
<feature type="region of interest" description="Disordered" evidence="1">
    <location>
        <begin position="1"/>
        <end position="24"/>
    </location>
</feature>
<gene>
    <name evidence="2" type="ORF">AVEN_249961_1</name>
</gene>
<sequence>MPSPLQLLSPDLISQHRRKTPLRSQGNTLVSAKATCLGMLPMVQQVDESSVMKGSSPSIEGNEDSRRLKNRLHERIREGKAYRQGQNLSNLQQMIRNGGIQQNLKSKTQSADSNLGPRCEGSGKTKDLPTLTPRVEARNETRNHPRGGGKSVGGRNSAPLVFVSKETLEHP</sequence>
<keyword evidence="3" id="KW-1185">Reference proteome</keyword>
<accession>A0A4Y2U693</accession>
<dbReference type="EMBL" id="BGPR01033587">
    <property type="protein sequence ID" value="GBO07591.1"/>
    <property type="molecule type" value="Genomic_DNA"/>
</dbReference>
<evidence type="ECO:0000256" key="1">
    <source>
        <dbReference type="SAM" id="MobiDB-lite"/>
    </source>
</evidence>
<proteinExistence type="predicted"/>
<feature type="region of interest" description="Disordered" evidence="1">
    <location>
        <begin position="48"/>
        <end position="68"/>
    </location>
</feature>
<dbReference type="AlphaFoldDB" id="A0A4Y2U693"/>
<reference evidence="2 3" key="1">
    <citation type="journal article" date="2019" name="Sci. Rep.">
        <title>Orb-weaving spider Araneus ventricosus genome elucidates the spidroin gene catalogue.</title>
        <authorList>
            <person name="Kono N."/>
            <person name="Nakamura H."/>
            <person name="Ohtoshi R."/>
            <person name="Moran D.A.P."/>
            <person name="Shinohara A."/>
            <person name="Yoshida Y."/>
            <person name="Fujiwara M."/>
            <person name="Mori M."/>
            <person name="Tomita M."/>
            <person name="Arakawa K."/>
        </authorList>
    </citation>
    <scope>NUCLEOTIDE SEQUENCE [LARGE SCALE GENOMIC DNA]</scope>
</reference>
<evidence type="ECO:0000313" key="3">
    <source>
        <dbReference type="Proteomes" id="UP000499080"/>
    </source>
</evidence>
<evidence type="ECO:0000313" key="2">
    <source>
        <dbReference type="EMBL" id="GBO07591.1"/>
    </source>
</evidence>
<comment type="caution">
    <text evidence="2">The sequence shown here is derived from an EMBL/GenBank/DDBJ whole genome shotgun (WGS) entry which is preliminary data.</text>
</comment>